<dbReference type="EMBL" id="FO082267">
    <property type="protein sequence ID" value="CCO19145.1"/>
    <property type="molecule type" value="Genomic_DNA"/>
</dbReference>
<dbReference type="eggNOG" id="ENOG502QTY8">
    <property type="taxonomic scope" value="Eukaryota"/>
</dbReference>
<accession>K8F2T5</accession>
<reference evidence="2 3" key="1">
    <citation type="submission" date="2011-10" db="EMBL/GenBank/DDBJ databases">
        <authorList>
            <person name="Genoscope - CEA"/>
        </authorList>
    </citation>
    <scope>NUCLEOTIDE SEQUENCE [LARGE SCALE GENOMIC DNA]</scope>
    <source>
        <strain evidence="2 3">RCC 1105</strain>
    </source>
</reference>
<organism evidence="2 3">
    <name type="scientific">Bathycoccus prasinos</name>
    <dbReference type="NCBI Taxonomy" id="41875"/>
    <lineage>
        <taxon>Eukaryota</taxon>
        <taxon>Viridiplantae</taxon>
        <taxon>Chlorophyta</taxon>
        <taxon>Mamiellophyceae</taxon>
        <taxon>Mamiellales</taxon>
        <taxon>Bathycoccaceae</taxon>
        <taxon>Bathycoccus</taxon>
    </lineage>
</organism>
<evidence type="ECO:0000256" key="1">
    <source>
        <dbReference type="SAM" id="MobiDB-lite"/>
    </source>
</evidence>
<evidence type="ECO:0000313" key="2">
    <source>
        <dbReference type="EMBL" id="CCO19145.1"/>
    </source>
</evidence>
<dbReference type="Proteomes" id="UP000198341">
    <property type="component" value="Chromosome 12"/>
</dbReference>
<evidence type="ECO:0000313" key="3">
    <source>
        <dbReference type="Proteomes" id="UP000198341"/>
    </source>
</evidence>
<dbReference type="OrthoDB" id="566010at2759"/>
<dbReference type="STRING" id="41875.K8F2T5"/>
<sequence length="231" mass="25780">MFSLRAQSVSTVSALRNCRANSRVNRTVKATATNTEKKLSPLEKGGTKAGSEAFGKDAAATTKAGLMGKSTQKWEDSRWVNGTWDLAQFAKADGTTDWNAVIDAEIVHRKMLEENPAVYDEDGTFDLGQIPWQVWMMRFHLPEAEKANGRAAMVGYLFAYLIDAATHTGLVELHDSFLGKTAIFATVMFVCFVRQLSDLDNLKVLADEATFYDKQWQQSWEGVERPSEKKD</sequence>
<dbReference type="KEGG" id="bpg:Bathy12g02990"/>
<protein>
    <submittedName>
        <fullName evidence="2">Uncharacterized protein</fullName>
    </submittedName>
</protein>
<keyword evidence="3" id="KW-1185">Reference proteome</keyword>
<dbReference type="RefSeq" id="XP_007510030.1">
    <property type="nucleotide sequence ID" value="XM_007509968.1"/>
</dbReference>
<feature type="region of interest" description="Disordered" evidence="1">
    <location>
        <begin position="27"/>
        <end position="51"/>
    </location>
</feature>
<dbReference type="GeneID" id="19012518"/>
<proteinExistence type="predicted"/>
<dbReference type="SUPFAM" id="SSF103511">
    <property type="entry name" value="Chlorophyll a-b binding protein"/>
    <property type="match status" value="1"/>
</dbReference>
<gene>
    <name evidence="2" type="ordered locus">Bathy12g02990</name>
</gene>
<dbReference type="AlphaFoldDB" id="K8F2T5"/>
<name>K8F2T5_9CHLO</name>